<dbReference type="Proteomes" id="UP000037175">
    <property type="component" value="Unassembled WGS sequence"/>
</dbReference>
<feature type="transmembrane region" description="Helical" evidence="1">
    <location>
        <begin position="162"/>
        <end position="179"/>
    </location>
</feature>
<keyword evidence="1" id="KW-0812">Transmembrane</keyword>
<evidence type="ECO:0000313" key="2">
    <source>
        <dbReference type="EMBL" id="KNZ68684.1"/>
    </source>
</evidence>
<evidence type="ECO:0000256" key="1">
    <source>
        <dbReference type="SAM" id="Phobius"/>
    </source>
</evidence>
<dbReference type="AlphaFoldDB" id="A0A0L6W0S6"/>
<protein>
    <submittedName>
        <fullName evidence="2">Uncharacterized protein</fullName>
    </submittedName>
</protein>
<evidence type="ECO:0000313" key="3">
    <source>
        <dbReference type="Proteomes" id="UP000037175"/>
    </source>
</evidence>
<name>A0A0L6W0S6_9FIRM</name>
<reference evidence="3" key="1">
    <citation type="submission" date="2015-07" db="EMBL/GenBank/DDBJ databases">
        <title>Complete Genome of Thermincola ferriacetica strain Z-0001T.</title>
        <authorList>
            <person name="Lusk B."/>
            <person name="Badalamenti J.P."/>
            <person name="Parameswaran P."/>
            <person name="Bond D.R."/>
            <person name="Torres C.I."/>
        </authorList>
    </citation>
    <scope>NUCLEOTIDE SEQUENCE [LARGE SCALE GENOMIC DNA]</scope>
    <source>
        <strain evidence="3">Z-0001</strain>
    </source>
</reference>
<gene>
    <name evidence="2" type="ORF">Tfer_2778</name>
</gene>
<keyword evidence="3" id="KW-1185">Reference proteome</keyword>
<keyword evidence="1" id="KW-1133">Transmembrane helix</keyword>
<accession>A0A0L6W0S6</accession>
<comment type="caution">
    <text evidence="2">The sequence shown here is derived from an EMBL/GenBank/DDBJ whole genome shotgun (WGS) entry which is preliminary data.</text>
</comment>
<organism evidence="2 3">
    <name type="scientific">Thermincola ferriacetica</name>
    <dbReference type="NCBI Taxonomy" id="281456"/>
    <lineage>
        <taxon>Bacteria</taxon>
        <taxon>Bacillati</taxon>
        <taxon>Bacillota</taxon>
        <taxon>Clostridia</taxon>
        <taxon>Eubacteriales</taxon>
        <taxon>Thermincolaceae</taxon>
        <taxon>Thermincola</taxon>
    </lineage>
</organism>
<feature type="transmembrane region" description="Helical" evidence="1">
    <location>
        <begin position="63"/>
        <end position="84"/>
    </location>
</feature>
<dbReference type="EMBL" id="LGTE01000024">
    <property type="protein sequence ID" value="KNZ68684.1"/>
    <property type="molecule type" value="Genomic_DNA"/>
</dbReference>
<proteinExistence type="predicted"/>
<feature type="transmembrane region" description="Helical" evidence="1">
    <location>
        <begin position="104"/>
        <end position="125"/>
    </location>
</feature>
<keyword evidence="1" id="KW-0472">Membrane</keyword>
<feature type="transmembrane region" description="Helical" evidence="1">
    <location>
        <begin position="137"/>
        <end position="156"/>
    </location>
</feature>
<sequence length="191" mass="21302">MGLLQNFRPDYAGLEQGQNMQYANRTAAEEERREGKGSFLPGMNSGEEAARFSMRKWLVLKNFLVLLVVSGIMVKGYAYLWPGIVKMYHHSQPEVFWIKLRQVFVWAMIMDLSVAIVVMFMLNIVRETSWTKKQTATVIIGSFIAPFVQVGAIGFAASDTSAQVLLIVFVLGLFIIDFLKNGGARGGSNSP</sequence>